<dbReference type="SUPFAM" id="SSF52540">
    <property type="entry name" value="P-loop containing nucleoside triphosphate hydrolases"/>
    <property type="match status" value="2"/>
</dbReference>
<evidence type="ECO:0000313" key="1">
    <source>
        <dbReference type="EMBL" id="GAV54881.1"/>
    </source>
</evidence>
<gene>
    <name evidence="1" type="ORF">ZYGR_0AS02040</name>
</gene>
<comment type="caution">
    <text evidence="1">The sequence shown here is derived from an EMBL/GenBank/DDBJ whole genome shotgun (WGS) entry which is preliminary data.</text>
</comment>
<dbReference type="Gene3D" id="3.40.50.300">
    <property type="entry name" value="P-loop containing nucleotide triphosphate hydrolases"/>
    <property type="match status" value="1"/>
</dbReference>
<dbReference type="PANTHER" id="PTHR10285">
    <property type="entry name" value="URIDINE KINASE"/>
    <property type="match status" value="1"/>
</dbReference>
<evidence type="ECO:0000313" key="2">
    <source>
        <dbReference type="Proteomes" id="UP000187013"/>
    </source>
</evidence>
<organism evidence="1 2">
    <name type="scientific">Zygosaccharomyces rouxii</name>
    <dbReference type="NCBI Taxonomy" id="4956"/>
    <lineage>
        <taxon>Eukaryota</taxon>
        <taxon>Fungi</taxon>
        <taxon>Dikarya</taxon>
        <taxon>Ascomycota</taxon>
        <taxon>Saccharomycotina</taxon>
        <taxon>Saccharomycetes</taxon>
        <taxon>Saccharomycetales</taxon>
        <taxon>Saccharomycetaceae</taxon>
        <taxon>Zygosaccharomyces</taxon>
    </lineage>
</organism>
<dbReference type="AlphaFoldDB" id="A0A1Q3AGT3"/>
<protein>
    <submittedName>
        <fullName evidence="1">Uncharacterized protein</fullName>
    </submittedName>
</protein>
<dbReference type="OrthoDB" id="6362633at2759"/>
<reference evidence="1 2" key="1">
    <citation type="submission" date="2016-08" db="EMBL/GenBank/DDBJ databases">
        <title>Draft genome sequence of allopolyploid Zygosaccharomyces rouxii.</title>
        <authorList>
            <person name="Watanabe J."/>
            <person name="Uehara K."/>
            <person name="Mogi Y."/>
            <person name="Tsukioka Y."/>
        </authorList>
    </citation>
    <scope>NUCLEOTIDE SEQUENCE [LARGE SCALE GENOMIC DNA]</scope>
    <source>
        <strain evidence="1 2">NBRC 110957</strain>
    </source>
</reference>
<name>A0A1Q3AGT3_ZYGRO</name>
<dbReference type="InterPro" id="IPR027417">
    <property type="entry name" value="P-loop_NTPase"/>
</dbReference>
<sequence>MVVDINALANEAIGLLDQSKDENYRICILMVGPPGSGKSTVAEELGRQINQRFKEYLLQANQKLAHGEARSMASDVSLASDVPEITSALSEELESNDGILPKYVEDVNFQPVKRRLDNGDLQILGRGGLPNAFTISNNVDTDEETSIAQIVPMDGFHLSRQCLSKFHNPQEAHKRRGSPPTFDSNNFAQLCATLAQTCTIKPKPCDAKSCFEFVTKTYDPHFPCVKIPGFNHSLKDPTPDQFCLDGHTRIVILEGLYLLYNEENWKRVHEILQGTGSLLVWYIDIEDHVIEERVAKRHFASGLANSVEQGRLKFQGNDLLNARLIRKNLVQSGKIVTLRND</sequence>
<accession>A0A1Q3AGT3</accession>
<dbReference type="EMBL" id="BDGX01000045">
    <property type="protein sequence ID" value="GAV54881.1"/>
    <property type="molecule type" value="Genomic_DNA"/>
</dbReference>
<dbReference type="Proteomes" id="UP000187013">
    <property type="component" value="Unassembled WGS sequence"/>
</dbReference>
<proteinExistence type="predicted"/>